<protein>
    <recommendedName>
        <fullName evidence="4">YesK-like protein</fullName>
    </recommendedName>
</protein>
<feature type="transmembrane region" description="Helical" evidence="1">
    <location>
        <begin position="30"/>
        <end position="54"/>
    </location>
</feature>
<feature type="transmembrane region" description="Helical" evidence="1">
    <location>
        <begin position="60"/>
        <end position="79"/>
    </location>
</feature>
<dbReference type="RefSeq" id="WP_185763459.1">
    <property type="nucleotide sequence ID" value="NZ_RIBP01000001.1"/>
</dbReference>
<dbReference type="EMBL" id="RIBP01000001">
    <property type="protein sequence ID" value="TRZ40041.1"/>
    <property type="molecule type" value="Genomic_DNA"/>
</dbReference>
<gene>
    <name evidence="2" type="ORF">CEQ21_03615</name>
</gene>
<reference evidence="3" key="1">
    <citation type="submission" date="2018-10" db="EMBL/GenBank/DDBJ databases">
        <title>FDA dAtabase for Regulatory Grade micrObial Sequences (FDA-ARGOS): Supporting development and validation of Infectious Disease Dx tests.</title>
        <authorList>
            <person name="Minogue T."/>
            <person name="Wolcott M."/>
            <person name="Wasieloski L."/>
            <person name="Aguilar W."/>
            <person name="Moore D."/>
            <person name="Tallon L."/>
            <person name="Sadzewicz L."/>
            <person name="Sengamalay N."/>
            <person name="Ott S."/>
            <person name="Godinez A."/>
            <person name="Nagaraj S."/>
            <person name="Vavikolanu K."/>
            <person name="Vyas G."/>
            <person name="Nadendla S."/>
            <person name="George J."/>
            <person name="Sichtig H."/>
        </authorList>
    </citation>
    <scope>NUCLEOTIDE SEQUENCE [LARGE SCALE GENOMIC DNA]</scope>
    <source>
        <strain evidence="3">FDAARGOS_343</strain>
    </source>
</reference>
<keyword evidence="1" id="KW-0812">Transmembrane</keyword>
<keyword evidence="1" id="KW-0472">Membrane</keyword>
<keyword evidence="1" id="KW-1133">Transmembrane helix</keyword>
<name>A0A553SSV6_NIACI</name>
<evidence type="ECO:0000313" key="2">
    <source>
        <dbReference type="EMBL" id="TRZ40041.1"/>
    </source>
</evidence>
<comment type="caution">
    <text evidence="2">The sequence shown here is derived from an EMBL/GenBank/DDBJ whole genome shotgun (WGS) entry which is preliminary data.</text>
</comment>
<accession>A0A553SSV6</accession>
<evidence type="ECO:0000313" key="3">
    <source>
        <dbReference type="Proteomes" id="UP000319837"/>
    </source>
</evidence>
<organism evidence="2 3">
    <name type="scientific">Niallia circulans</name>
    <name type="common">Bacillus circulans</name>
    <dbReference type="NCBI Taxonomy" id="1397"/>
    <lineage>
        <taxon>Bacteria</taxon>
        <taxon>Bacillati</taxon>
        <taxon>Bacillota</taxon>
        <taxon>Bacilli</taxon>
        <taxon>Bacillales</taxon>
        <taxon>Bacillaceae</taxon>
        <taxon>Niallia</taxon>
    </lineage>
</organism>
<sequence length="89" mass="9885">MFFIPLYIGIAVGLIIYLIALFIRKNDKPNIALIPGYIGVLVGLTLFLFGYIFIRGFEGAAYIMMGIPILLAAIVSIFGKKTNNKSQHY</sequence>
<evidence type="ECO:0008006" key="4">
    <source>
        <dbReference type="Google" id="ProtNLM"/>
    </source>
</evidence>
<proteinExistence type="predicted"/>
<evidence type="ECO:0000256" key="1">
    <source>
        <dbReference type="SAM" id="Phobius"/>
    </source>
</evidence>
<dbReference type="AlphaFoldDB" id="A0A553SSV6"/>
<feature type="transmembrane region" description="Helical" evidence="1">
    <location>
        <begin position="6"/>
        <end position="23"/>
    </location>
</feature>
<dbReference type="Proteomes" id="UP000319837">
    <property type="component" value="Unassembled WGS sequence"/>
</dbReference>